<keyword evidence="2" id="KW-1185">Reference proteome</keyword>
<reference evidence="1 2" key="1">
    <citation type="journal article" date="2019" name="Sci. Rep.">
        <title>Comparative genomics of chytrid fungi reveal insights into the obligate biotrophic and pathogenic lifestyle of Synchytrium endobioticum.</title>
        <authorList>
            <person name="van de Vossenberg B.T.L.H."/>
            <person name="Warris S."/>
            <person name="Nguyen H.D.T."/>
            <person name="van Gent-Pelzer M.P.E."/>
            <person name="Joly D.L."/>
            <person name="van de Geest H.C."/>
            <person name="Bonants P.J.M."/>
            <person name="Smith D.S."/>
            <person name="Levesque C.A."/>
            <person name="van der Lee T.A.J."/>
        </authorList>
    </citation>
    <scope>NUCLEOTIDE SEQUENCE [LARGE SCALE GENOMIC DNA]</scope>
    <source>
        <strain evidence="1 2">MB42</strain>
    </source>
</reference>
<organism evidence="1 2">
    <name type="scientific">Synchytrium endobioticum</name>
    <dbReference type="NCBI Taxonomy" id="286115"/>
    <lineage>
        <taxon>Eukaryota</taxon>
        <taxon>Fungi</taxon>
        <taxon>Fungi incertae sedis</taxon>
        <taxon>Chytridiomycota</taxon>
        <taxon>Chytridiomycota incertae sedis</taxon>
        <taxon>Chytridiomycetes</taxon>
        <taxon>Synchytriales</taxon>
        <taxon>Synchytriaceae</taxon>
        <taxon>Synchytrium</taxon>
    </lineage>
</organism>
<evidence type="ECO:0000313" key="1">
    <source>
        <dbReference type="EMBL" id="TPX50948.1"/>
    </source>
</evidence>
<accession>A0A507DJ63</accession>
<dbReference type="EMBL" id="QEAN01000060">
    <property type="protein sequence ID" value="TPX50948.1"/>
    <property type="molecule type" value="Genomic_DNA"/>
</dbReference>
<sequence length="121" mass="14279">MWRAGGGRHFSERISLFATESRYLRIQTSFFIAIMKMVKYVSIETGVAWQLSTRSLFYRCICYCLNAWTSSPQDILRTEEIWPIFVNSIPRQDWRKRSPEGAQIAKYIQIWIINVRYVSSG</sequence>
<gene>
    <name evidence="1" type="ORF">SeMB42_g02070</name>
</gene>
<proteinExistence type="predicted"/>
<name>A0A507DJ63_9FUNG</name>
<dbReference type="VEuPathDB" id="FungiDB:SeMB42_g02070"/>
<comment type="caution">
    <text evidence="1">The sequence shown here is derived from an EMBL/GenBank/DDBJ whole genome shotgun (WGS) entry which is preliminary data.</text>
</comment>
<evidence type="ECO:0000313" key="2">
    <source>
        <dbReference type="Proteomes" id="UP000317494"/>
    </source>
</evidence>
<dbReference type="Proteomes" id="UP000317494">
    <property type="component" value="Unassembled WGS sequence"/>
</dbReference>
<dbReference type="AlphaFoldDB" id="A0A507DJ63"/>
<protein>
    <submittedName>
        <fullName evidence="1">Uncharacterized protein</fullName>
    </submittedName>
</protein>